<keyword evidence="3" id="KW-1185">Reference proteome</keyword>
<reference evidence="2" key="2">
    <citation type="submission" date="2020-11" db="EMBL/GenBank/DDBJ databases">
        <authorList>
            <person name="McCartney M.A."/>
            <person name="Auch B."/>
            <person name="Kono T."/>
            <person name="Mallez S."/>
            <person name="Becker A."/>
            <person name="Gohl D.M."/>
            <person name="Silverstein K.A.T."/>
            <person name="Koren S."/>
            <person name="Bechman K.B."/>
            <person name="Herman A."/>
            <person name="Abrahante J.E."/>
            <person name="Garbe J."/>
        </authorList>
    </citation>
    <scope>NUCLEOTIDE SEQUENCE</scope>
    <source>
        <strain evidence="2">Duluth1</strain>
        <tissue evidence="2">Whole animal</tissue>
    </source>
</reference>
<feature type="transmembrane region" description="Helical" evidence="1">
    <location>
        <begin position="285"/>
        <end position="308"/>
    </location>
</feature>
<dbReference type="EMBL" id="JAIWYP010000016">
    <property type="protein sequence ID" value="KAH3697722.1"/>
    <property type="molecule type" value="Genomic_DNA"/>
</dbReference>
<evidence type="ECO:0000313" key="2">
    <source>
        <dbReference type="EMBL" id="KAH3697722.1"/>
    </source>
</evidence>
<gene>
    <name evidence="2" type="ORF">DPMN_085232</name>
</gene>
<reference evidence="2" key="1">
    <citation type="journal article" date="2019" name="bioRxiv">
        <title>The Genome of the Zebra Mussel, Dreissena polymorpha: A Resource for Invasive Species Research.</title>
        <authorList>
            <person name="McCartney M.A."/>
            <person name="Auch B."/>
            <person name="Kono T."/>
            <person name="Mallez S."/>
            <person name="Zhang Y."/>
            <person name="Obille A."/>
            <person name="Becker A."/>
            <person name="Abrahante J.E."/>
            <person name="Garbe J."/>
            <person name="Badalamenti J.P."/>
            <person name="Herman A."/>
            <person name="Mangelson H."/>
            <person name="Liachko I."/>
            <person name="Sullivan S."/>
            <person name="Sone E.D."/>
            <person name="Koren S."/>
            <person name="Silverstein K.A.T."/>
            <person name="Beckman K.B."/>
            <person name="Gohl D.M."/>
        </authorList>
    </citation>
    <scope>NUCLEOTIDE SEQUENCE</scope>
    <source>
        <strain evidence="2">Duluth1</strain>
        <tissue evidence="2">Whole animal</tissue>
    </source>
</reference>
<organism evidence="2 3">
    <name type="scientific">Dreissena polymorpha</name>
    <name type="common">Zebra mussel</name>
    <name type="synonym">Mytilus polymorpha</name>
    <dbReference type="NCBI Taxonomy" id="45954"/>
    <lineage>
        <taxon>Eukaryota</taxon>
        <taxon>Metazoa</taxon>
        <taxon>Spiralia</taxon>
        <taxon>Lophotrochozoa</taxon>
        <taxon>Mollusca</taxon>
        <taxon>Bivalvia</taxon>
        <taxon>Autobranchia</taxon>
        <taxon>Heteroconchia</taxon>
        <taxon>Euheterodonta</taxon>
        <taxon>Imparidentia</taxon>
        <taxon>Neoheterodontei</taxon>
        <taxon>Myida</taxon>
        <taxon>Dreissenoidea</taxon>
        <taxon>Dreissenidae</taxon>
        <taxon>Dreissena</taxon>
    </lineage>
</organism>
<dbReference type="OrthoDB" id="10683859at2759"/>
<dbReference type="Proteomes" id="UP000828390">
    <property type="component" value="Unassembled WGS sequence"/>
</dbReference>
<name>A0A9D3YDA0_DREPO</name>
<keyword evidence="1" id="KW-0812">Transmembrane</keyword>
<keyword evidence="1" id="KW-0472">Membrane</keyword>
<dbReference type="AlphaFoldDB" id="A0A9D3YDA0"/>
<keyword evidence="1" id="KW-1133">Transmembrane helix</keyword>
<comment type="caution">
    <text evidence="2">The sequence shown here is derived from an EMBL/GenBank/DDBJ whole genome shotgun (WGS) entry which is preliminary data.</text>
</comment>
<evidence type="ECO:0000256" key="1">
    <source>
        <dbReference type="SAM" id="Phobius"/>
    </source>
</evidence>
<accession>A0A9D3YDA0</accession>
<proteinExistence type="predicted"/>
<sequence length="398" mass="44766">MLVIEVRTLSTLSMFGFAAMKAKRKAMCTGFLLAFILGVLEAHIIVNPPDPWYDGYMTCRQNNMAMLSWRMWRDGTRNINVTYPVWLYGFEAKVRNTVKIFTFDQLQNNMTASVRCVRGNTFDEYYQSFNFEQALSLCQNNSSGYHMELLSVNHTNLHKFPISSDIINFAFWTKGLEVGTFLNSENLTTRCFLLNADGALRKDNCTESYASICVNAIVRDTIQYNGQLSNVPHYDPTSTSKPVTLSAATSEFVTSQVSTATNEASTSQSPESKSTASSTTESLKFVYIGIVLGFFVLVVITAAVIVIITKKRRRRRNTPSYPMTDPQHMTQGVPSQIDAGREYETLADRGLMGSDYDRIADRYVHSTEYDDAENITNTSLQSDVPQYRAQLAGRTMVT</sequence>
<protein>
    <submittedName>
        <fullName evidence="2">Uncharacterized protein</fullName>
    </submittedName>
</protein>
<evidence type="ECO:0000313" key="3">
    <source>
        <dbReference type="Proteomes" id="UP000828390"/>
    </source>
</evidence>